<feature type="transmembrane region" description="Helical" evidence="8">
    <location>
        <begin position="36"/>
        <end position="56"/>
    </location>
</feature>
<proteinExistence type="inferred from homology"/>
<accession>A0ABR6TLM6</accession>
<sequence>MNKIKKAFFVSLPIAFGYISLGFMGGAIIQKSGFNLVEILLMSTLVFSGSAVFISANMLSAGIYPQISLYLTATIIITNLRNIMYSSSLVNDTRDIKGWKKVLFAQYVTDETFAINKIMYEKDKDWDGELALYVNIFGCIYGLIGNGLGGFFGQVVDIPLDLGFFMMSSMFVVLITLQMRNKLDFIMLLVSIIVSFLLLSVYQGGLDLIVIAMTVTTIGYFLDKKMNKDEVIEDE</sequence>
<dbReference type="Proteomes" id="UP000713904">
    <property type="component" value="Unassembled WGS sequence"/>
</dbReference>
<keyword evidence="10" id="KW-1185">Reference proteome</keyword>
<comment type="subcellular location">
    <subcellularLocation>
        <location evidence="1">Cell membrane</location>
        <topology evidence="1">Multi-pass membrane protein</topology>
    </subcellularLocation>
</comment>
<reference evidence="9 10" key="1">
    <citation type="submission" date="2020-05" db="EMBL/GenBank/DDBJ databases">
        <title>Draft genome of xy-202 and genomic insight in genome of the genus Peptostreptococcus.</title>
        <authorList>
            <person name="Zhang Z."/>
        </authorList>
    </citation>
    <scope>NUCLEOTIDE SEQUENCE [LARGE SCALE GENOMIC DNA]</scope>
    <source>
        <strain evidence="9 10">DSM 27025</strain>
    </source>
</reference>
<keyword evidence="5 8" id="KW-0812">Transmembrane</keyword>
<evidence type="ECO:0000256" key="8">
    <source>
        <dbReference type="SAM" id="Phobius"/>
    </source>
</evidence>
<evidence type="ECO:0000313" key="9">
    <source>
        <dbReference type="EMBL" id="MBC2576322.1"/>
    </source>
</evidence>
<feature type="transmembrane region" description="Helical" evidence="8">
    <location>
        <begin position="6"/>
        <end position="29"/>
    </location>
</feature>
<dbReference type="InterPro" id="IPR011606">
    <property type="entry name" value="Brnchd-chn_aa_trnsp_permease"/>
</dbReference>
<keyword evidence="6 8" id="KW-1133">Transmembrane helix</keyword>
<feature type="transmembrane region" description="Helical" evidence="8">
    <location>
        <begin position="205"/>
        <end position="222"/>
    </location>
</feature>
<keyword evidence="4" id="KW-1003">Cell membrane</keyword>
<feature type="transmembrane region" description="Helical" evidence="8">
    <location>
        <begin position="158"/>
        <end position="176"/>
    </location>
</feature>
<comment type="caution">
    <text evidence="9">The sequence shown here is derived from an EMBL/GenBank/DDBJ whole genome shotgun (WGS) entry which is preliminary data.</text>
</comment>
<organism evidence="9 10">
    <name type="scientific">Peptostreptococcus canis</name>
    <dbReference type="NCBI Taxonomy" id="1159213"/>
    <lineage>
        <taxon>Bacteria</taxon>
        <taxon>Bacillati</taxon>
        <taxon>Bacillota</taxon>
        <taxon>Clostridia</taxon>
        <taxon>Peptostreptococcales</taxon>
        <taxon>Peptostreptococcaceae</taxon>
        <taxon>Peptostreptococcus</taxon>
    </lineage>
</organism>
<evidence type="ECO:0000256" key="6">
    <source>
        <dbReference type="ARBA" id="ARBA00022989"/>
    </source>
</evidence>
<protein>
    <submittedName>
        <fullName evidence="9">AzlC family ABC transporter permease</fullName>
    </submittedName>
</protein>
<dbReference type="PANTHER" id="PTHR34979:SF1">
    <property type="entry name" value="INNER MEMBRANE PROTEIN YGAZ"/>
    <property type="match status" value="1"/>
</dbReference>
<evidence type="ECO:0000313" key="10">
    <source>
        <dbReference type="Proteomes" id="UP000713904"/>
    </source>
</evidence>
<evidence type="ECO:0000256" key="5">
    <source>
        <dbReference type="ARBA" id="ARBA00022692"/>
    </source>
</evidence>
<feature type="transmembrane region" description="Helical" evidence="8">
    <location>
        <begin position="130"/>
        <end position="152"/>
    </location>
</feature>
<dbReference type="PANTHER" id="PTHR34979">
    <property type="entry name" value="INNER MEMBRANE PROTEIN YGAZ"/>
    <property type="match status" value="1"/>
</dbReference>
<evidence type="ECO:0000256" key="2">
    <source>
        <dbReference type="ARBA" id="ARBA00010735"/>
    </source>
</evidence>
<evidence type="ECO:0000256" key="1">
    <source>
        <dbReference type="ARBA" id="ARBA00004651"/>
    </source>
</evidence>
<dbReference type="EMBL" id="JABGBW010000004">
    <property type="protein sequence ID" value="MBC2576322.1"/>
    <property type="molecule type" value="Genomic_DNA"/>
</dbReference>
<keyword evidence="3" id="KW-0813">Transport</keyword>
<gene>
    <name evidence="9" type="ORF">HLB29_06450</name>
</gene>
<name>A0ABR6TLM6_9FIRM</name>
<evidence type="ECO:0000256" key="7">
    <source>
        <dbReference type="ARBA" id="ARBA00023136"/>
    </source>
</evidence>
<dbReference type="RefSeq" id="WP_185624349.1">
    <property type="nucleotide sequence ID" value="NZ_JABGBW010000004.1"/>
</dbReference>
<evidence type="ECO:0000256" key="4">
    <source>
        <dbReference type="ARBA" id="ARBA00022475"/>
    </source>
</evidence>
<feature type="transmembrane region" description="Helical" evidence="8">
    <location>
        <begin position="183"/>
        <end position="199"/>
    </location>
</feature>
<comment type="similarity">
    <text evidence="2">Belongs to the AzlC family.</text>
</comment>
<dbReference type="Pfam" id="PF03591">
    <property type="entry name" value="AzlC"/>
    <property type="match status" value="1"/>
</dbReference>
<evidence type="ECO:0000256" key="3">
    <source>
        <dbReference type="ARBA" id="ARBA00022448"/>
    </source>
</evidence>
<keyword evidence="7 8" id="KW-0472">Membrane</keyword>